<evidence type="ECO:0000313" key="1">
    <source>
        <dbReference type="EMBL" id="EGG22984.1"/>
    </source>
</evidence>
<dbReference type="KEGG" id="dfa:DFA_05114"/>
<reference evidence="2" key="1">
    <citation type="journal article" date="2011" name="Genome Res.">
        <title>Phylogeny-wide analysis of social amoeba genomes highlights ancient origins for complex intercellular communication.</title>
        <authorList>
            <person name="Heidel A.J."/>
            <person name="Lawal H.M."/>
            <person name="Felder M."/>
            <person name="Schilde C."/>
            <person name="Helps N.R."/>
            <person name="Tunggal B."/>
            <person name="Rivero F."/>
            <person name="John U."/>
            <person name="Schleicher M."/>
            <person name="Eichinger L."/>
            <person name="Platzer M."/>
            <person name="Noegel A.A."/>
            <person name="Schaap P."/>
            <person name="Gloeckner G."/>
        </authorList>
    </citation>
    <scope>NUCLEOTIDE SEQUENCE [LARGE SCALE GENOMIC DNA]</scope>
    <source>
        <strain evidence="2">SH3</strain>
    </source>
</reference>
<dbReference type="GeneID" id="14875760"/>
<dbReference type="RefSeq" id="XP_004360835.1">
    <property type="nucleotide sequence ID" value="XM_004360778.1"/>
</dbReference>
<keyword evidence="2" id="KW-1185">Reference proteome</keyword>
<evidence type="ECO:0000313" key="2">
    <source>
        <dbReference type="Proteomes" id="UP000007797"/>
    </source>
</evidence>
<name>F4PND1_CACFS</name>
<protein>
    <submittedName>
        <fullName evidence="1">Uncharacterized protein</fullName>
    </submittedName>
</protein>
<dbReference type="EMBL" id="GL883008">
    <property type="protein sequence ID" value="EGG22984.1"/>
    <property type="molecule type" value="Genomic_DNA"/>
</dbReference>
<proteinExistence type="predicted"/>
<gene>
    <name evidence="1" type="ORF">DFA_05114</name>
</gene>
<accession>F4PND1</accession>
<dbReference type="AlphaFoldDB" id="F4PND1"/>
<dbReference type="Proteomes" id="UP000007797">
    <property type="component" value="Unassembled WGS sequence"/>
</dbReference>
<organism evidence="1 2">
    <name type="scientific">Cavenderia fasciculata</name>
    <name type="common">Slime mold</name>
    <name type="synonym">Dictyostelium fasciculatum</name>
    <dbReference type="NCBI Taxonomy" id="261658"/>
    <lineage>
        <taxon>Eukaryota</taxon>
        <taxon>Amoebozoa</taxon>
        <taxon>Evosea</taxon>
        <taxon>Eumycetozoa</taxon>
        <taxon>Dictyostelia</taxon>
        <taxon>Acytosteliales</taxon>
        <taxon>Cavenderiaceae</taxon>
        <taxon>Cavenderia</taxon>
    </lineage>
</organism>
<dbReference type="InterPro" id="IPR016024">
    <property type="entry name" value="ARM-type_fold"/>
</dbReference>
<dbReference type="SUPFAM" id="SSF48371">
    <property type="entry name" value="ARM repeat"/>
    <property type="match status" value="1"/>
</dbReference>
<sequence>MTASSSQHSNELLESRTVRFTDSIQKLLNGPLIFSLRSNTNVTLSCRDLSVMKHLQQRADQVILDIVYRVCNLECNIASDDGDDLIYDQKQSLHPSLALIYLLFIQLPDGTENDKCLFHHLSYETKKHMHEIILDHIKQSKEFVHHEMELIQLMLSNQYGIIRMNNYDAHIRDKYLDVIYDTLDTIFRVYKDPNISKSVCRDNPVYMFLLVLKEYSFQDQRGKELKRMISQTVFLELSDTEWTNQISCDFLKEYIKTIFLDAYNDGYFVPQQPNDYMDAEDWNNPLFYANVFDSKKYSDIKYEKPIIAKKIESFKVTQHQVLSILFEHFNRCLTQTSWKDKLIALKLLNMFDHVNKDWKTYFSIDLLKTVISEALKEDNELVQCELLEFIYQFCNMPYYIDMLIDSIEFRDIIKEVINHIINQASPYPRLLSSLIKVCDQDCHNKNQFASQMLKKLFPTEPLWQECIVNLALKSVQSNHREVIDSAISFVYTFTYHHIPQFTSLKALSTAIIGLLDRFQNDDKILEHVIELFDHKSVNNLSIYLPSAMKIILLHQPIDRYSIDSLVIMYKQPHKTTNRYIQHLITPLIQLHASPTTYSNRTEKAKASQLLSILFTRTVEYKGIHHQESTLLFQQILDSLAEAMPSNLSRTNPDVLELLRYHLAAATKMVKQIILREGNITTDQILQIIDLIVQAQHYTISTYREFRRSWDELPEIDILVKTLVSMDDQWNTIEMIASSVIDMVVDWINQNMGSTKSDLSSKVELVIDFYDQLNIVPPSITISPTKEISYSEWIDRLIVALEKNTRLTKKLKQIKEKINK</sequence>